<dbReference type="PANTHER" id="PTHR11161">
    <property type="entry name" value="O-ACYLTRANSFERASE"/>
    <property type="match status" value="1"/>
</dbReference>
<keyword evidence="1" id="KW-1133">Transmembrane helix</keyword>
<feature type="transmembrane region" description="Helical" evidence="1">
    <location>
        <begin position="165"/>
        <end position="186"/>
    </location>
</feature>
<evidence type="ECO:0000256" key="1">
    <source>
        <dbReference type="SAM" id="Phobius"/>
    </source>
</evidence>
<sequence>HTADPLTVPSLATVSACVFFVAVVLLCLLGTITEMWRTCNTEKKYVGVSRFQQLVDAFCVRRNVRRLLDMTCAQGDVHALHGVRALNAMALLLSHKQMALLFLPFINRTQVAQLIGRSWSMVGRAASLYTDSFILLSGLLTALSLLRELSKRNRINLADFVLNRLIRLTPSLAALVVFCTFVLPSLGSGPLWGLLVTKYATLCQQHWWRNLLFIHNYYPFDQMCLTHSHQVAIDMQLYLAAPLLVYPLWWRPRLGLSILLGVAVWSSVLRYSVVLSEQLSTVVYFGIPISQLFRTAQKTYILPSHRATVYCLGVVLGYLIHHHHSFPLSRMTAAVGWVVGISCGLLAVFAPYHMSWQGYVYNAQEAALYNMLAPLSWSIFVGWVIFASHYGCAGWFGQVLTWRG</sequence>
<keyword evidence="1" id="KW-0812">Transmembrane</keyword>
<dbReference type="AlphaFoldDB" id="A0A1B6FBJ8"/>
<name>A0A1B6FBJ8_9HEMI</name>
<reference evidence="3" key="1">
    <citation type="submission" date="2015-11" db="EMBL/GenBank/DDBJ databases">
        <title>De novo transcriptome assembly of four potential Pierce s Disease insect vectors from Arizona vineyards.</title>
        <authorList>
            <person name="Tassone E.E."/>
        </authorList>
    </citation>
    <scope>NUCLEOTIDE SEQUENCE</scope>
</reference>
<feature type="non-terminal residue" evidence="3">
    <location>
        <position position="404"/>
    </location>
</feature>
<feature type="transmembrane region" description="Helical" evidence="1">
    <location>
        <begin position="332"/>
        <end position="354"/>
    </location>
</feature>
<dbReference type="EMBL" id="GECZ01022184">
    <property type="protein sequence ID" value="JAS47585.1"/>
    <property type="molecule type" value="Transcribed_RNA"/>
</dbReference>
<evidence type="ECO:0000259" key="2">
    <source>
        <dbReference type="Pfam" id="PF01757"/>
    </source>
</evidence>
<feature type="non-terminal residue" evidence="3">
    <location>
        <position position="1"/>
    </location>
</feature>
<dbReference type="InterPro" id="IPR052728">
    <property type="entry name" value="O2_lipid_transport_reg"/>
</dbReference>
<proteinExistence type="predicted"/>
<keyword evidence="1" id="KW-0472">Membrane</keyword>
<feature type="transmembrane region" description="Helical" evidence="1">
    <location>
        <begin position="126"/>
        <end position="145"/>
    </location>
</feature>
<feature type="transmembrane region" description="Helical" evidence="1">
    <location>
        <begin position="300"/>
        <end position="320"/>
    </location>
</feature>
<gene>
    <name evidence="3" type="ORF">g.7691</name>
</gene>
<evidence type="ECO:0000313" key="3">
    <source>
        <dbReference type="EMBL" id="JAS47585.1"/>
    </source>
</evidence>
<accession>A0A1B6FBJ8</accession>
<dbReference type="PANTHER" id="PTHR11161:SF4">
    <property type="entry name" value="DROP DEAD"/>
    <property type="match status" value="1"/>
</dbReference>
<feature type="domain" description="Acyltransferase 3" evidence="2">
    <location>
        <begin position="78"/>
        <end position="386"/>
    </location>
</feature>
<organism evidence="3">
    <name type="scientific">Cuerna arida</name>
    <dbReference type="NCBI Taxonomy" id="1464854"/>
    <lineage>
        <taxon>Eukaryota</taxon>
        <taxon>Metazoa</taxon>
        <taxon>Ecdysozoa</taxon>
        <taxon>Arthropoda</taxon>
        <taxon>Hexapoda</taxon>
        <taxon>Insecta</taxon>
        <taxon>Pterygota</taxon>
        <taxon>Neoptera</taxon>
        <taxon>Paraneoptera</taxon>
        <taxon>Hemiptera</taxon>
        <taxon>Auchenorrhyncha</taxon>
        <taxon>Membracoidea</taxon>
        <taxon>Cicadellidae</taxon>
        <taxon>Cicadellinae</taxon>
        <taxon>Proconiini</taxon>
        <taxon>Cuerna</taxon>
    </lineage>
</organism>
<dbReference type="GO" id="GO:0016747">
    <property type="term" value="F:acyltransferase activity, transferring groups other than amino-acyl groups"/>
    <property type="evidence" value="ECO:0007669"/>
    <property type="project" value="InterPro"/>
</dbReference>
<feature type="transmembrane region" description="Helical" evidence="1">
    <location>
        <begin position="12"/>
        <end position="33"/>
    </location>
</feature>
<dbReference type="Pfam" id="PF01757">
    <property type="entry name" value="Acyl_transf_3"/>
    <property type="match status" value="1"/>
</dbReference>
<feature type="transmembrane region" description="Helical" evidence="1">
    <location>
        <begin position="374"/>
        <end position="396"/>
    </location>
</feature>
<dbReference type="InterPro" id="IPR002656">
    <property type="entry name" value="Acyl_transf_3_dom"/>
</dbReference>
<protein>
    <recommendedName>
        <fullName evidence="2">Acyltransferase 3 domain-containing protein</fullName>
    </recommendedName>
</protein>